<sequence>MAALTCVVLDRRPSSGSQAPTVIEQAPIQEEKQEMNMRLDQRRLVQRQCEEVNETL</sequence>
<protein>
    <submittedName>
        <fullName evidence="1">Uncharacterized protein</fullName>
    </submittedName>
</protein>
<dbReference type="Proteomes" id="UP000054988">
    <property type="component" value="Unassembled WGS sequence"/>
</dbReference>
<gene>
    <name evidence="1" type="ORF">WG66_1958</name>
</gene>
<evidence type="ECO:0000313" key="1">
    <source>
        <dbReference type="EMBL" id="KTB45465.1"/>
    </source>
</evidence>
<evidence type="ECO:0000313" key="2">
    <source>
        <dbReference type="Proteomes" id="UP000054988"/>
    </source>
</evidence>
<organism evidence="1 2">
    <name type="scientific">Moniliophthora roreri</name>
    <name type="common">Frosty pod rot fungus</name>
    <name type="synonym">Monilia roreri</name>
    <dbReference type="NCBI Taxonomy" id="221103"/>
    <lineage>
        <taxon>Eukaryota</taxon>
        <taxon>Fungi</taxon>
        <taxon>Dikarya</taxon>
        <taxon>Basidiomycota</taxon>
        <taxon>Agaricomycotina</taxon>
        <taxon>Agaricomycetes</taxon>
        <taxon>Agaricomycetidae</taxon>
        <taxon>Agaricales</taxon>
        <taxon>Marasmiineae</taxon>
        <taxon>Marasmiaceae</taxon>
        <taxon>Moniliophthora</taxon>
    </lineage>
</organism>
<comment type="caution">
    <text evidence="1">The sequence shown here is derived from an EMBL/GenBank/DDBJ whole genome shotgun (WGS) entry which is preliminary data.</text>
</comment>
<reference evidence="1 2" key="1">
    <citation type="submission" date="2015-12" db="EMBL/GenBank/DDBJ databases">
        <title>Draft genome sequence of Moniliophthora roreri, the causal agent of frosty pod rot of cacao.</title>
        <authorList>
            <person name="Aime M.C."/>
            <person name="Diaz-Valderrama J.R."/>
            <person name="Kijpornyongpan T."/>
            <person name="Phillips-Mora W."/>
        </authorList>
    </citation>
    <scope>NUCLEOTIDE SEQUENCE [LARGE SCALE GENOMIC DNA]</scope>
    <source>
        <strain evidence="1 2">MCA 2952</strain>
    </source>
</reference>
<dbReference type="EMBL" id="LATX01000692">
    <property type="protein sequence ID" value="KTB45465.1"/>
    <property type="molecule type" value="Genomic_DNA"/>
</dbReference>
<name>A0A0W0GA72_MONRR</name>
<proteinExistence type="predicted"/>
<dbReference type="AlphaFoldDB" id="A0A0W0GA72"/>
<accession>A0A0W0GA72</accession>